<reference evidence="1" key="1">
    <citation type="submission" date="2019-09" db="EMBL/GenBank/DDBJ databases">
        <title>Draft genome sequences of 48 bacterial type strains from the CCUG.</title>
        <authorList>
            <person name="Tunovic T."/>
            <person name="Pineiro-Iglesias B."/>
            <person name="Unosson C."/>
            <person name="Inganas E."/>
            <person name="Ohlen M."/>
            <person name="Cardew S."/>
            <person name="Jensie-Markopoulos S."/>
            <person name="Salva-Serra F."/>
            <person name="Jaen-Luchoro D."/>
            <person name="Karlsson R."/>
            <person name="Svensson-Stadler L."/>
            <person name="Chun J."/>
            <person name="Moore E."/>
        </authorList>
    </citation>
    <scope>NUCLEOTIDE SEQUENCE</scope>
    <source>
        <strain evidence="1">CCUG 15333</strain>
    </source>
</reference>
<dbReference type="RefSeq" id="WP_151044775.1">
    <property type="nucleotide sequence ID" value="NZ_VZOT01000007.1"/>
</dbReference>
<protein>
    <submittedName>
        <fullName evidence="1">Uncharacterized protein</fullName>
    </submittedName>
</protein>
<name>A0A6A1R1S8_9BURK</name>
<dbReference type="EMBL" id="VZOT01000007">
    <property type="protein sequence ID" value="KAB0586175.1"/>
    <property type="molecule type" value="Genomic_DNA"/>
</dbReference>
<gene>
    <name evidence="1" type="ORF">F7P80_11110</name>
</gene>
<evidence type="ECO:0000313" key="1">
    <source>
        <dbReference type="EMBL" id="KAB0586175.1"/>
    </source>
</evidence>
<sequence length="101" mass="11341">MALYLVPPALPPDRKTTLVERIKEMPRPDGMLQCSRCGGRDTMTIRSGDMVVDGRIKPGKVIEQGICPHCYKRGVIVDLIPPKPKIVKEPKPRRPKLKEAK</sequence>
<accession>A0A6A1R1S8</accession>
<comment type="caution">
    <text evidence="1">The sequence shown here is derived from an EMBL/GenBank/DDBJ whole genome shotgun (WGS) entry which is preliminary data.</text>
</comment>
<dbReference type="AlphaFoldDB" id="A0A6A1R1S8"/>
<organism evidence="1">
    <name type="scientific">Comamonas kerstersii</name>
    <dbReference type="NCBI Taxonomy" id="225992"/>
    <lineage>
        <taxon>Bacteria</taxon>
        <taxon>Pseudomonadati</taxon>
        <taxon>Pseudomonadota</taxon>
        <taxon>Betaproteobacteria</taxon>
        <taxon>Burkholderiales</taxon>
        <taxon>Comamonadaceae</taxon>
        <taxon>Comamonas</taxon>
    </lineage>
</organism>
<proteinExistence type="predicted"/>